<dbReference type="RefSeq" id="XP_004350120.1">
    <property type="nucleotide sequence ID" value="XM_004350070.1"/>
</dbReference>
<dbReference type="PANTHER" id="PTHR45725:SF19">
    <property type="entry name" value="FORMIN-A-RELATED"/>
    <property type="match status" value="1"/>
</dbReference>
<dbReference type="STRING" id="1054147.F4QFA9"/>
<feature type="compositionally biased region" description="Polar residues" evidence="4">
    <location>
        <begin position="944"/>
        <end position="953"/>
    </location>
</feature>
<protein>
    <submittedName>
        <fullName evidence="7">Actin binding protein</fullName>
    </submittedName>
</protein>
<feature type="region of interest" description="Disordered" evidence="4">
    <location>
        <begin position="828"/>
        <end position="848"/>
    </location>
</feature>
<dbReference type="GeneID" id="14866042"/>
<feature type="domain" description="FH2" evidence="6">
    <location>
        <begin position="417"/>
        <end position="813"/>
    </location>
</feature>
<feature type="compositionally biased region" description="Basic and acidic residues" evidence="4">
    <location>
        <begin position="291"/>
        <end position="322"/>
    </location>
</feature>
<dbReference type="InterPro" id="IPR010472">
    <property type="entry name" value="FH3_dom"/>
</dbReference>
<gene>
    <name evidence="7" type="primary">forF</name>
    <name evidence="7" type="ORF">DFA_11177</name>
</gene>
<comment type="similarity">
    <text evidence="1">Belongs to the formin homology family. Diaphanous subfamily.</text>
</comment>
<dbReference type="InterPro" id="IPR014768">
    <property type="entry name" value="GBD/FH3_dom"/>
</dbReference>
<dbReference type="InterPro" id="IPR011989">
    <property type="entry name" value="ARM-like"/>
</dbReference>
<keyword evidence="2" id="KW-0175">Coiled coil</keyword>
<dbReference type="SUPFAM" id="SSF48371">
    <property type="entry name" value="ARM repeat"/>
    <property type="match status" value="1"/>
</dbReference>
<dbReference type="GO" id="GO:0005522">
    <property type="term" value="F:profilin binding"/>
    <property type="evidence" value="ECO:0007669"/>
    <property type="project" value="EnsemblProtists"/>
</dbReference>
<dbReference type="AlphaFoldDB" id="F4QFA9"/>
<feature type="region of interest" description="Disordered" evidence="4">
    <location>
        <begin position="944"/>
        <end position="967"/>
    </location>
</feature>
<dbReference type="GO" id="GO:0051015">
    <property type="term" value="F:actin filament binding"/>
    <property type="evidence" value="ECO:0007669"/>
    <property type="project" value="TreeGrafter"/>
</dbReference>
<dbReference type="KEGG" id="dfa:DFA_11177"/>
<dbReference type="Gene3D" id="1.10.238.150">
    <property type="entry name" value="Formin, FH3 diaphanous domain"/>
    <property type="match status" value="1"/>
</dbReference>
<dbReference type="GO" id="GO:0046956">
    <property type="term" value="P:positive phototaxis"/>
    <property type="evidence" value="ECO:0007669"/>
    <property type="project" value="EnsemblProtists"/>
</dbReference>
<feature type="compositionally biased region" description="Pro residues" evidence="4">
    <location>
        <begin position="350"/>
        <end position="404"/>
    </location>
</feature>
<dbReference type="GO" id="GO:0070060">
    <property type="term" value="P:'de novo' actin filament nucleation"/>
    <property type="evidence" value="ECO:0007669"/>
    <property type="project" value="EnsemblProtists"/>
</dbReference>
<dbReference type="InterPro" id="IPR016024">
    <property type="entry name" value="ARM-type_fold"/>
</dbReference>
<dbReference type="EMBL" id="GL883029">
    <property type="protein sequence ID" value="EGG13416.1"/>
    <property type="molecule type" value="Genomic_DNA"/>
</dbReference>
<accession>F4QFA9</accession>
<sequence length="967" mass="106268">MTAMMGDHEYLTTALSLINAIVNSPEEVDERVHLRTEFSRLGFDNIILKFKKLQYEEAPELVTQVDVYEEENRADQEELFDKFSGLDINIENPKEVFDAILEQSKNVLYHPFLHTLQCLLSIPSDNDTGMLQWFLIEKLILQVSSSKSIVGDGDDRVNLEELLTVAGPSVAMQSQLQSVTEELQKTKDVLKKTQFDLNMANTELSSRSQETSVLKSNMFNTVKMKNQELSKLRGTIRQLDSGFFTPPSASEIDFSAPKDNNTNSTSTGSNGNGSTTLPKSTSTSSLSSSTDNKKSEKEKEKEKKKEKKAEKEREKEKEKEKQQQQQQPKPALKKEPSSSKIIKDTTNEPTTPPTIASPPPPPPPPMSGPPPPPPPPGGPPPPPPPPGMGGPPPPPGGPPPPPGSGPLGLFKATPAPKFNVAKPSTKVKQLQWTKLPQRKIGETIFNKLGTNIKTDWLDTQQLESLFIAQEAASASGASTKKEEKVAKPGSVIVIDGKKAQNIAIYLSKFKCTIPEIKNAIYTLDEEILNVETLKLLDQYLPTDEDMESIKDYLKTGELKMLSKAEHFLIELETVTNLRERVKSFLLKSTFPDKLREIKPDLELFTNACKQTTKSTNFLKVIEVVLVIGNFLNGGSARGDCFGFKLDALLKLTDTKTFNNKSNLLVYIISELELKFPDALMFIDELDDVPAAGKISLSMVQADLNRLKKDLEQVVEGVGKMKRSRQESFFFETMDEFMKDANIEIKIAFEQFEQADKEFQKLAVMFGEDPKMPSEELYSYLAKFLATFDKCYKDLQIEKEAAERAAKREAAKARKAAIVKKTAAANASSAKGIVGSGSQSKGTAPQDGMVDDILQTVRDGDAFKQRRQRVKAAPSDSSSSTSTTSTTSSEKGGAGQSSQDKASAGTLSKGSKQVENGSDAAGKMGGKDLTVAAKALTVVMRARQTYSRADQINFDSPDDPSSSSTGKK</sequence>
<feature type="compositionally biased region" description="Basic and acidic residues" evidence="4">
    <location>
        <begin position="332"/>
        <end position="346"/>
    </location>
</feature>
<dbReference type="InterPro" id="IPR042201">
    <property type="entry name" value="FH2_Formin_sf"/>
</dbReference>
<dbReference type="GO" id="GO:0031143">
    <property type="term" value="C:pseudopodium"/>
    <property type="evidence" value="ECO:0007669"/>
    <property type="project" value="EnsemblProtists"/>
</dbReference>
<dbReference type="Gene3D" id="1.20.58.2220">
    <property type="entry name" value="Formin, FH2 domain"/>
    <property type="match status" value="1"/>
</dbReference>
<feature type="compositionally biased region" description="Low complexity" evidence="4">
    <location>
        <begin position="876"/>
        <end position="888"/>
    </location>
</feature>
<dbReference type="PROSITE" id="PS51232">
    <property type="entry name" value="GBD_FH3"/>
    <property type="match status" value="1"/>
</dbReference>
<organism evidence="7 8">
    <name type="scientific">Cavenderia fasciculata</name>
    <name type="common">Slime mold</name>
    <name type="synonym">Dictyostelium fasciculatum</name>
    <dbReference type="NCBI Taxonomy" id="261658"/>
    <lineage>
        <taxon>Eukaryota</taxon>
        <taxon>Amoebozoa</taxon>
        <taxon>Evosea</taxon>
        <taxon>Eumycetozoa</taxon>
        <taxon>Dictyostelia</taxon>
        <taxon>Acytosteliales</taxon>
        <taxon>Cavenderiaceae</taxon>
        <taxon>Cavenderia</taxon>
    </lineage>
</organism>
<feature type="compositionally biased region" description="Low complexity" evidence="4">
    <location>
        <begin position="260"/>
        <end position="290"/>
    </location>
</feature>
<dbReference type="SMART" id="SM01139">
    <property type="entry name" value="Drf_FH3"/>
    <property type="match status" value="1"/>
</dbReference>
<dbReference type="InterPro" id="IPR015425">
    <property type="entry name" value="FH2_Formin"/>
</dbReference>
<evidence type="ECO:0000259" key="6">
    <source>
        <dbReference type="PROSITE" id="PS51444"/>
    </source>
</evidence>
<reference evidence="8" key="1">
    <citation type="journal article" date="2011" name="Genome Res.">
        <title>Phylogeny-wide analysis of social amoeba genomes highlights ancient origins for complex intercellular communication.</title>
        <authorList>
            <person name="Heidel A.J."/>
            <person name="Lawal H.M."/>
            <person name="Felder M."/>
            <person name="Schilde C."/>
            <person name="Helps N.R."/>
            <person name="Tunggal B."/>
            <person name="Rivero F."/>
            <person name="John U."/>
            <person name="Schleicher M."/>
            <person name="Eichinger L."/>
            <person name="Platzer M."/>
            <person name="Noegel A.A."/>
            <person name="Schaap P."/>
            <person name="Gloeckner G."/>
        </authorList>
    </citation>
    <scope>NUCLEOTIDE SEQUENCE [LARGE SCALE GENOMIC DNA]</scope>
    <source>
        <strain evidence="8">SH3</strain>
    </source>
</reference>
<dbReference type="SMART" id="SM00498">
    <property type="entry name" value="FH2"/>
    <property type="match status" value="1"/>
</dbReference>
<feature type="domain" description="GBD/FH3" evidence="5">
    <location>
        <begin position="1"/>
        <end position="151"/>
    </location>
</feature>
<dbReference type="GO" id="GO:0030041">
    <property type="term" value="P:actin filament polymerization"/>
    <property type="evidence" value="ECO:0007669"/>
    <property type="project" value="EnsemblProtists"/>
</dbReference>
<evidence type="ECO:0000313" key="7">
    <source>
        <dbReference type="EMBL" id="EGG13416.1"/>
    </source>
</evidence>
<dbReference type="PROSITE" id="PS51444">
    <property type="entry name" value="FH2"/>
    <property type="match status" value="1"/>
</dbReference>
<evidence type="ECO:0000259" key="5">
    <source>
        <dbReference type="PROSITE" id="PS51232"/>
    </source>
</evidence>
<evidence type="ECO:0000256" key="1">
    <source>
        <dbReference type="ARBA" id="ARBA00008214"/>
    </source>
</evidence>
<dbReference type="Pfam" id="PF02181">
    <property type="entry name" value="FH2"/>
    <property type="match status" value="1"/>
</dbReference>
<dbReference type="GO" id="GO:0015629">
    <property type="term" value="C:actin cytoskeleton"/>
    <property type="evidence" value="ECO:0007669"/>
    <property type="project" value="EnsemblProtists"/>
</dbReference>
<feature type="region of interest" description="Disordered" evidence="4">
    <location>
        <begin position="242"/>
        <end position="414"/>
    </location>
</feature>
<evidence type="ECO:0000256" key="2">
    <source>
        <dbReference type="ARBA" id="ARBA00023054"/>
    </source>
</evidence>
<evidence type="ECO:0000256" key="4">
    <source>
        <dbReference type="SAM" id="MobiDB-lite"/>
    </source>
</evidence>
<dbReference type="InterPro" id="IPR051425">
    <property type="entry name" value="Formin_Homology"/>
</dbReference>
<dbReference type="PANTHER" id="PTHR45725">
    <property type="entry name" value="FORMIN HOMOLOGY 2 FAMILY MEMBER"/>
    <property type="match status" value="1"/>
</dbReference>
<name>F4QFA9_CACFS</name>
<dbReference type="SUPFAM" id="SSF101447">
    <property type="entry name" value="Formin homology 2 domain (FH2 domain)"/>
    <property type="match status" value="1"/>
</dbReference>
<keyword evidence="3" id="KW-0009">Actin-binding</keyword>
<feature type="compositionally biased region" description="Low complexity" evidence="4">
    <location>
        <begin position="958"/>
        <end position="967"/>
    </location>
</feature>
<feature type="region of interest" description="Disordered" evidence="4">
    <location>
        <begin position="863"/>
        <end position="926"/>
    </location>
</feature>
<dbReference type="OrthoDB" id="410721at2759"/>
<feature type="compositionally biased region" description="Polar residues" evidence="4">
    <location>
        <begin position="895"/>
        <end position="915"/>
    </location>
</feature>
<dbReference type="Gene3D" id="1.25.10.10">
    <property type="entry name" value="Leucine-rich Repeat Variant"/>
    <property type="match status" value="1"/>
</dbReference>
<dbReference type="Proteomes" id="UP000007797">
    <property type="component" value="Unassembled WGS sequence"/>
</dbReference>
<dbReference type="Pfam" id="PF06367">
    <property type="entry name" value="Drf_FH3"/>
    <property type="match status" value="1"/>
</dbReference>
<evidence type="ECO:0000256" key="3">
    <source>
        <dbReference type="ARBA" id="ARBA00023203"/>
    </source>
</evidence>
<dbReference type="OMA" id="TPSIKMK"/>
<evidence type="ECO:0000313" key="8">
    <source>
        <dbReference type="Proteomes" id="UP000007797"/>
    </source>
</evidence>
<proteinExistence type="inferred from homology"/>
<keyword evidence="8" id="KW-1185">Reference proteome</keyword>